<dbReference type="OrthoDB" id="10263346at2759"/>
<dbReference type="InterPro" id="IPR001163">
    <property type="entry name" value="Sm_dom_euk/arc"/>
</dbReference>
<name>A0A6A6EI03_9PEZI</name>
<comment type="similarity">
    <text evidence="4">Belongs to the snRNP Sm proteins family.</text>
</comment>
<organism evidence="7 8">
    <name type="scientific">Zopfia rhizophila CBS 207.26</name>
    <dbReference type="NCBI Taxonomy" id="1314779"/>
    <lineage>
        <taxon>Eukaryota</taxon>
        <taxon>Fungi</taxon>
        <taxon>Dikarya</taxon>
        <taxon>Ascomycota</taxon>
        <taxon>Pezizomycotina</taxon>
        <taxon>Dothideomycetes</taxon>
        <taxon>Dothideomycetes incertae sedis</taxon>
        <taxon>Zopfiaceae</taxon>
        <taxon>Zopfia</taxon>
    </lineage>
</organism>
<keyword evidence="4" id="KW-0507">mRNA processing</keyword>
<evidence type="ECO:0000256" key="5">
    <source>
        <dbReference type="SAM" id="MobiDB-lite"/>
    </source>
</evidence>
<dbReference type="EMBL" id="ML994618">
    <property type="protein sequence ID" value="KAF2190715.1"/>
    <property type="molecule type" value="Genomic_DNA"/>
</dbReference>
<dbReference type="CDD" id="cd01728">
    <property type="entry name" value="LSm1"/>
    <property type="match status" value="1"/>
</dbReference>
<dbReference type="GO" id="GO:0003729">
    <property type="term" value="F:mRNA binding"/>
    <property type="evidence" value="ECO:0007669"/>
    <property type="project" value="TreeGrafter"/>
</dbReference>
<keyword evidence="8" id="KW-1185">Reference proteome</keyword>
<evidence type="ECO:0000256" key="4">
    <source>
        <dbReference type="RuleBase" id="RU365047"/>
    </source>
</evidence>
<dbReference type="SMART" id="SM00651">
    <property type="entry name" value="Sm"/>
    <property type="match status" value="1"/>
</dbReference>
<dbReference type="Gene3D" id="2.30.30.100">
    <property type="match status" value="1"/>
</dbReference>
<proteinExistence type="inferred from homology"/>
<dbReference type="InterPro" id="IPR044642">
    <property type="entry name" value="PTHR15588"/>
</dbReference>
<protein>
    <recommendedName>
        <fullName evidence="4">U6 snRNA-associated Sm-like protein LSm1</fullName>
    </recommendedName>
</protein>
<accession>A0A6A6EI03</accession>
<gene>
    <name evidence="4" type="primary">LSM1</name>
    <name evidence="7" type="ORF">K469DRAFT_721609</name>
</gene>
<keyword evidence="3 4" id="KW-0687">Ribonucleoprotein</keyword>
<dbReference type="GO" id="GO:0006397">
    <property type="term" value="P:mRNA processing"/>
    <property type="evidence" value="ECO:0007669"/>
    <property type="project" value="UniProtKB-UniRule"/>
</dbReference>
<comment type="function">
    <text evidence="4">Component of the cytoplasmic LSM1-LSM7 complex which is involved in mRNA degradation.</text>
</comment>
<keyword evidence="2 4" id="KW-0694">RNA-binding</keyword>
<feature type="region of interest" description="Disordered" evidence="5">
    <location>
        <begin position="1"/>
        <end position="59"/>
    </location>
</feature>
<dbReference type="GO" id="GO:1990904">
    <property type="term" value="C:ribonucleoprotein complex"/>
    <property type="evidence" value="ECO:0007669"/>
    <property type="project" value="UniProtKB-KW"/>
</dbReference>
<evidence type="ECO:0000313" key="8">
    <source>
        <dbReference type="Proteomes" id="UP000800200"/>
    </source>
</evidence>
<dbReference type="Pfam" id="PF01423">
    <property type="entry name" value="LSM"/>
    <property type="match status" value="1"/>
</dbReference>
<evidence type="ECO:0000259" key="6">
    <source>
        <dbReference type="SMART" id="SM00651"/>
    </source>
</evidence>
<dbReference type="PANTHER" id="PTHR15588:SF8">
    <property type="entry name" value="U6 SNRNA-ASSOCIATED SM-LIKE PROTEIN LSM1"/>
    <property type="match status" value="1"/>
</dbReference>
<dbReference type="GO" id="GO:1990726">
    <property type="term" value="C:Lsm1-7-Pat1 complex"/>
    <property type="evidence" value="ECO:0007669"/>
    <property type="project" value="TreeGrafter"/>
</dbReference>
<dbReference type="GO" id="GO:0000932">
    <property type="term" value="C:P-body"/>
    <property type="evidence" value="ECO:0007669"/>
    <property type="project" value="UniProtKB-SubCell"/>
</dbReference>
<dbReference type="SUPFAM" id="SSF50182">
    <property type="entry name" value="Sm-like ribonucleoproteins"/>
    <property type="match status" value="1"/>
</dbReference>
<dbReference type="AlphaFoldDB" id="A0A6A6EI03"/>
<dbReference type="Proteomes" id="UP000800200">
    <property type="component" value="Unassembled WGS sequence"/>
</dbReference>
<evidence type="ECO:0000256" key="3">
    <source>
        <dbReference type="ARBA" id="ARBA00023274"/>
    </source>
</evidence>
<sequence length="207" mass="22439">MLARSLQQPQEESTPEPVGAASQSINYGGVYQAAPGPPQYDPNALGTAAPAPQPPVFAGPADLPPQAFLTSAMLMQLSDKKINVILRDDKGFVGILRSYDQFGNMVLTETVERIFARNPDFGKDPAAPRWLFCDIPIGVITIRGENVAVAGSVDLDKEDDMMGCVRTPEELVRKLAREEKAVKKTESRRKAKILRNAGIEPGFGMEG</sequence>
<dbReference type="InterPro" id="IPR034104">
    <property type="entry name" value="Lsm1"/>
</dbReference>
<evidence type="ECO:0000256" key="1">
    <source>
        <dbReference type="ARBA" id="ARBA00022490"/>
    </source>
</evidence>
<evidence type="ECO:0000256" key="2">
    <source>
        <dbReference type="ARBA" id="ARBA00022884"/>
    </source>
</evidence>
<feature type="domain" description="Sm" evidence="6">
    <location>
        <begin position="72"/>
        <end position="152"/>
    </location>
</feature>
<feature type="compositionally biased region" description="Polar residues" evidence="5">
    <location>
        <begin position="1"/>
        <end position="12"/>
    </location>
</feature>
<evidence type="ECO:0000313" key="7">
    <source>
        <dbReference type="EMBL" id="KAF2190715.1"/>
    </source>
</evidence>
<dbReference type="GO" id="GO:0000290">
    <property type="term" value="P:deadenylation-dependent decapping of nuclear-transcribed mRNA"/>
    <property type="evidence" value="ECO:0007669"/>
    <property type="project" value="TreeGrafter"/>
</dbReference>
<dbReference type="PANTHER" id="PTHR15588">
    <property type="entry name" value="LSM1"/>
    <property type="match status" value="1"/>
</dbReference>
<reference evidence="7" key="1">
    <citation type="journal article" date="2020" name="Stud. Mycol.">
        <title>101 Dothideomycetes genomes: a test case for predicting lifestyles and emergence of pathogens.</title>
        <authorList>
            <person name="Haridas S."/>
            <person name="Albert R."/>
            <person name="Binder M."/>
            <person name="Bloem J."/>
            <person name="Labutti K."/>
            <person name="Salamov A."/>
            <person name="Andreopoulos B."/>
            <person name="Baker S."/>
            <person name="Barry K."/>
            <person name="Bills G."/>
            <person name="Bluhm B."/>
            <person name="Cannon C."/>
            <person name="Castanera R."/>
            <person name="Culley D."/>
            <person name="Daum C."/>
            <person name="Ezra D."/>
            <person name="Gonzalez J."/>
            <person name="Henrissat B."/>
            <person name="Kuo A."/>
            <person name="Liang C."/>
            <person name="Lipzen A."/>
            <person name="Lutzoni F."/>
            <person name="Magnuson J."/>
            <person name="Mondo S."/>
            <person name="Nolan M."/>
            <person name="Ohm R."/>
            <person name="Pangilinan J."/>
            <person name="Park H.-J."/>
            <person name="Ramirez L."/>
            <person name="Alfaro M."/>
            <person name="Sun H."/>
            <person name="Tritt A."/>
            <person name="Yoshinaga Y."/>
            <person name="Zwiers L.-H."/>
            <person name="Turgeon B."/>
            <person name="Goodwin S."/>
            <person name="Spatafora J."/>
            <person name="Crous P."/>
            <person name="Grigoriev I."/>
        </authorList>
    </citation>
    <scope>NUCLEOTIDE SEQUENCE</scope>
    <source>
        <strain evidence="7">CBS 207.26</strain>
    </source>
</reference>
<comment type="subcellular location">
    <subcellularLocation>
        <location evidence="4">Cytoplasm</location>
    </subcellularLocation>
    <subcellularLocation>
        <location evidence="4">Cytoplasm</location>
        <location evidence="4">P-body</location>
    </subcellularLocation>
</comment>
<comment type="subunit">
    <text evidence="4">Component of the heptameric LSM1-LSM7 complex that forms a seven-membered ring structure with a donut shape.</text>
</comment>
<keyword evidence="1 4" id="KW-0963">Cytoplasm</keyword>
<dbReference type="InterPro" id="IPR010920">
    <property type="entry name" value="LSM_dom_sf"/>
</dbReference>